<evidence type="ECO:0000256" key="16">
    <source>
        <dbReference type="SAM" id="SignalP"/>
    </source>
</evidence>
<keyword evidence="8" id="KW-1278">Translocase</keyword>
<comment type="caution">
    <text evidence="18">The sequence shown here is derived from an EMBL/GenBank/DDBJ whole genome shotgun (WGS) entry which is preliminary data.</text>
</comment>
<feature type="domain" description="FMN-binding" evidence="17">
    <location>
        <begin position="152"/>
        <end position="253"/>
    </location>
</feature>
<evidence type="ECO:0000313" key="18">
    <source>
        <dbReference type="EMBL" id="MCA2018730.1"/>
    </source>
</evidence>
<keyword evidence="15" id="KW-0739">Sodium transport</keyword>
<keyword evidence="16" id="KW-0732">Signal</keyword>
<evidence type="ECO:0000313" key="19">
    <source>
        <dbReference type="Proteomes" id="UP001199044"/>
    </source>
</evidence>
<keyword evidence="11" id="KW-0915">Sodium</keyword>
<dbReference type="RefSeq" id="WP_225252050.1">
    <property type="nucleotide sequence ID" value="NZ_JAIWIU010000193.1"/>
</dbReference>
<evidence type="ECO:0000256" key="1">
    <source>
        <dbReference type="ARBA" id="ARBA00022448"/>
    </source>
</evidence>
<sequence>MKKTYLLVALLLPSSLLLSGCFDKESHSSPAAPDASTAIKRVDGDNAENHVVLKDKNRTLLEVAGLDQIHDSASKIIASNLEPMLVDFTQGSVTNSVSAISQYQQALQQHKAETTPLNEANNLAGLTSKPNQTLIYRVRNSDVVVLPIEGKGYLSYLKGYLALHLVTGQLEKVRFYQQGETPALGGHIMTDMDWLKQFVGKVVVVNGQPSLQIIQPNKAQPNVLDQHTIDGISGATNTSQRVEHIINYWLGDNGYGPILKQLKVAQS</sequence>
<keyword evidence="4" id="KW-0597">Phosphoprotein</keyword>
<name>A0ABS7YSR4_9VIBR</name>
<evidence type="ECO:0000256" key="11">
    <source>
        <dbReference type="ARBA" id="ARBA00023053"/>
    </source>
</evidence>
<evidence type="ECO:0000256" key="6">
    <source>
        <dbReference type="ARBA" id="ARBA00022643"/>
    </source>
</evidence>
<dbReference type="EMBL" id="JAIWIU010000193">
    <property type="protein sequence ID" value="MCA2018730.1"/>
    <property type="molecule type" value="Genomic_DNA"/>
</dbReference>
<evidence type="ECO:0000256" key="8">
    <source>
        <dbReference type="ARBA" id="ARBA00022967"/>
    </source>
</evidence>
<keyword evidence="13" id="KW-0830">Ubiquinone</keyword>
<evidence type="ECO:0000256" key="4">
    <source>
        <dbReference type="ARBA" id="ARBA00022553"/>
    </source>
</evidence>
<evidence type="ECO:0000256" key="14">
    <source>
        <dbReference type="ARBA" id="ARBA00023136"/>
    </source>
</evidence>
<dbReference type="PANTHER" id="PTHR37838:SF1">
    <property type="entry name" value="NA(+)-TRANSLOCATING NADH-QUINONE REDUCTASE SUBUNIT C"/>
    <property type="match status" value="1"/>
</dbReference>
<dbReference type="SMART" id="SM00900">
    <property type="entry name" value="FMN_bind"/>
    <property type="match status" value="1"/>
</dbReference>
<evidence type="ECO:0000256" key="10">
    <source>
        <dbReference type="ARBA" id="ARBA00023027"/>
    </source>
</evidence>
<feature type="chain" id="PRO_5047134392" evidence="16">
    <location>
        <begin position="20"/>
        <end position="267"/>
    </location>
</feature>
<proteinExistence type="predicted"/>
<keyword evidence="10" id="KW-0520">NAD</keyword>
<reference evidence="19" key="1">
    <citation type="submission" date="2023-07" db="EMBL/GenBank/DDBJ databases">
        <title>Molecular identification of indigenous halophilic bacteria isolated from red sea cost, biodegradation of synthetic dyes and assessment of degraded metabolite toxicity.</title>
        <authorList>
            <person name="Chaieb K."/>
            <person name="Altayb H.N."/>
        </authorList>
    </citation>
    <scope>NUCLEOTIDE SEQUENCE [LARGE SCALE GENOMIC DNA]</scope>
    <source>
        <strain evidence="19">K20</strain>
    </source>
</reference>
<keyword evidence="9" id="KW-1133">Transmembrane helix</keyword>
<evidence type="ECO:0000256" key="7">
    <source>
        <dbReference type="ARBA" id="ARBA00022692"/>
    </source>
</evidence>
<evidence type="ECO:0000256" key="15">
    <source>
        <dbReference type="ARBA" id="ARBA00023201"/>
    </source>
</evidence>
<keyword evidence="7" id="KW-0812">Transmembrane</keyword>
<keyword evidence="14" id="KW-0472">Membrane</keyword>
<keyword evidence="19" id="KW-1185">Reference proteome</keyword>
<keyword evidence="2" id="KW-1003">Cell membrane</keyword>
<keyword evidence="5" id="KW-0285">Flavoprotein</keyword>
<evidence type="ECO:0000256" key="2">
    <source>
        <dbReference type="ARBA" id="ARBA00022475"/>
    </source>
</evidence>
<dbReference type="InterPro" id="IPR007329">
    <property type="entry name" value="FMN-bd"/>
</dbReference>
<protein>
    <submittedName>
        <fullName evidence="18">FMN-binding protein</fullName>
    </submittedName>
</protein>
<dbReference type="InterPro" id="IPR010204">
    <property type="entry name" value="NqrC"/>
</dbReference>
<dbReference type="PANTHER" id="PTHR37838">
    <property type="entry name" value="NA(+)-TRANSLOCATING NADH-QUINONE REDUCTASE SUBUNIT C"/>
    <property type="match status" value="1"/>
</dbReference>
<evidence type="ECO:0000256" key="9">
    <source>
        <dbReference type="ARBA" id="ARBA00022989"/>
    </source>
</evidence>
<evidence type="ECO:0000259" key="17">
    <source>
        <dbReference type="SMART" id="SM00900"/>
    </source>
</evidence>
<evidence type="ECO:0000256" key="5">
    <source>
        <dbReference type="ARBA" id="ARBA00022630"/>
    </source>
</evidence>
<evidence type="ECO:0000256" key="12">
    <source>
        <dbReference type="ARBA" id="ARBA00023065"/>
    </source>
</evidence>
<accession>A0ABS7YSR4</accession>
<evidence type="ECO:0000256" key="3">
    <source>
        <dbReference type="ARBA" id="ARBA00022519"/>
    </source>
</evidence>
<evidence type="ECO:0000256" key="13">
    <source>
        <dbReference type="ARBA" id="ARBA00023075"/>
    </source>
</evidence>
<keyword evidence="1" id="KW-0813">Transport</keyword>
<feature type="signal peptide" evidence="16">
    <location>
        <begin position="1"/>
        <end position="19"/>
    </location>
</feature>
<dbReference type="Pfam" id="PF04205">
    <property type="entry name" value="FMN_bind"/>
    <property type="match status" value="1"/>
</dbReference>
<dbReference type="Proteomes" id="UP001199044">
    <property type="component" value="Unassembled WGS sequence"/>
</dbReference>
<dbReference type="PROSITE" id="PS51257">
    <property type="entry name" value="PROKAR_LIPOPROTEIN"/>
    <property type="match status" value="1"/>
</dbReference>
<organism evidence="18 19">
    <name type="scientific">Vibrio tritonius</name>
    <dbReference type="NCBI Taxonomy" id="1435069"/>
    <lineage>
        <taxon>Bacteria</taxon>
        <taxon>Pseudomonadati</taxon>
        <taxon>Pseudomonadota</taxon>
        <taxon>Gammaproteobacteria</taxon>
        <taxon>Vibrionales</taxon>
        <taxon>Vibrionaceae</taxon>
        <taxon>Vibrio</taxon>
    </lineage>
</organism>
<keyword evidence="6" id="KW-0288">FMN</keyword>
<keyword evidence="12" id="KW-0406">Ion transport</keyword>
<gene>
    <name evidence="18" type="ORF">LDJ79_21620</name>
</gene>
<keyword evidence="3" id="KW-0997">Cell inner membrane</keyword>